<keyword evidence="10" id="KW-1185">Reference proteome</keyword>
<protein>
    <submittedName>
        <fullName evidence="9">Secretion system protein</fullName>
    </submittedName>
</protein>
<evidence type="ECO:0000256" key="4">
    <source>
        <dbReference type="ARBA" id="ARBA00022989"/>
    </source>
</evidence>
<evidence type="ECO:0000313" key="10">
    <source>
        <dbReference type="Proteomes" id="UP000033874"/>
    </source>
</evidence>
<evidence type="ECO:0000256" key="6">
    <source>
        <dbReference type="SAM" id="Phobius"/>
    </source>
</evidence>
<keyword evidence="3 6" id="KW-0812">Transmembrane</keyword>
<dbReference type="PANTHER" id="PTHR35007">
    <property type="entry name" value="INTEGRAL MEMBRANE PROTEIN-RELATED"/>
    <property type="match status" value="1"/>
</dbReference>
<feature type="transmembrane region" description="Helical" evidence="6">
    <location>
        <begin position="127"/>
        <end position="148"/>
    </location>
</feature>
<feature type="domain" description="Type II secretion system protein GspF" evidence="7">
    <location>
        <begin position="166"/>
        <end position="288"/>
    </location>
</feature>
<keyword evidence="5 6" id="KW-0472">Membrane</keyword>
<sequence length="333" mass="36992">MNPLYIRVFILILLFAAVILLIEGISSWLRARASTERVVNRRLKMIAAGYERSTVLSKLRRNSEEMNFNHATLWGRAGLGVLRTLHGAGLTIPARTVLMLMGIAAGLLFLLVIVGGVASGYGLTAGMIVMAVAFAVALGIFLPMMVLTRLSQRRRKKMEEQFPVALDTFVRGLRAGHPIAAALELLTKEMRDPIGSEFGIVVDEVTYGADLRDALQRMAERWDMNEMHMFVISLSVQSETGGNLAEILENLSLVIRERASLFMKVRALSSEGRMTAIMLTALPILAFVGLFMVNPAFYMDVAQDRMFIFGFSGLIILYMIGFITIRRMVDLKV</sequence>
<evidence type="ECO:0000259" key="8">
    <source>
        <dbReference type="Pfam" id="PF19360"/>
    </source>
</evidence>
<dbReference type="SUPFAM" id="SSF103473">
    <property type="entry name" value="MFS general substrate transporter"/>
    <property type="match status" value="1"/>
</dbReference>
<evidence type="ECO:0000259" key="7">
    <source>
        <dbReference type="Pfam" id="PF00482"/>
    </source>
</evidence>
<feature type="domain" description="Type II secretion system protein TadB-like N-terminal" evidence="8">
    <location>
        <begin position="6"/>
        <end position="120"/>
    </location>
</feature>
<evidence type="ECO:0000313" key="9">
    <source>
        <dbReference type="EMBL" id="KKW92911.1"/>
    </source>
</evidence>
<dbReference type="InterPro" id="IPR042094">
    <property type="entry name" value="T2SS_GspF_sf"/>
</dbReference>
<dbReference type="Gene3D" id="1.20.81.30">
    <property type="entry name" value="Type II secretion system (T2SS), domain F"/>
    <property type="match status" value="1"/>
</dbReference>
<dbReference type="STRING" id="56193.YP76_08460"/>
<feature type="transmembrane region" description="Helical" evidence="6">
    <location>
        <begin position="274"/>
        <end position="294"/>
    </location>
</feature>
<dbReference type="Pfam" id="PF00482">
    <property type="entry name" value="T2SSF"/>
    <property type="match status" value="1"/>
</dbReference>
<dbReference type="PANTHER" id="PTHR35007:SF1">
    <property type="entry name" value="PILUS ASSEMBLY PROTEIN"/>
    <property type="match status" value="1"/>
</dbReference>
<feature type="transmembrane region" description="Helical" evidence="6">
    <location>
        <begin position="97"/>
        <end position="121"/>
    </location>
</feature>
<name>A0A0M3AVH8_9SPHN</name>
<dbReference type="GO" id="GO:0005886">
    <property type="term" value="C:plasma membrane"/>
    <property type="evidence" value="ECO:0007669"/>
    <property type="project" value="UniProtKB-SubCell"/>
</dbReference>
<feature type="transmembrane region" description="Helical" evidence="6">
    <location>
        <begin position="306"/>
        <end position="325"/>
    </location>
</feature>
<proteinExistence type="predicted"/>
<dbReference type="RefSeq" id="WP_046763120.1">
    <property type="nucleotide sequence ID" value="NZ_LBIC01000003.1"/>
</dbReference>
<accession>A0A0M3AVH8</accession>
<dbReference type="Pfam" id="PF19360">
    <property type="entry name" value="TadB_TadC_N"/>
    <property type="match status" value="1"/>
</dbReference>
<dbReference type="PATRIC" id="fig|56193.3.peg.1750"/>
<gene>
    <name evidence="9" type="ORF">YP76_08460</name>
</gene>
<dbReference type="EMBL" id="LBIC01000003">
    <property type="protein sequence ID" value="KKW92911.1"/>
    <property type="molecule type" value="Genomic_DNA"/>
</dbReference>
<evidence type="ECO:0000256" key="1">
    <source>
        <dbReference type="ARBA" id="ARBA00004651"/>
    </source>
</evidence>
<dbReference type="InterPro" id="IPR036259">
    <property type="entry name" value="MFS_trans_sf"/>
</dbReference>
<dbReference type="Proteomes" id="UP000033874">
    <property type="component" value="Unassembled WGS sequence"/>
</dbReference>
<evidence type="ECO:0000256" key="3">
    <source>
        <dbReference type="ARBA" id="ARBA00022692"/>
    </source>
</evidence>
<evidence type="ECO:0000256" key="2">
    <source>
        <dbReference type="ARBA" id="ARBA00022475"/>
    </source>
</evidence>
<evidence type="ECO:0000256" key="5">
    <source>
        <dbReference type="ARBA" id="ARBA00023136"/>
    </source>
</evidence>
<dbReference type="InterPro" id="IPR045824">
    <property type="entry name" value="T2SS_TadB-like_N"/>
</dbReference>
<organism evidence="9 10">
    <name type="scientific">Sphingobium chungbukense</name>
    <dbReference type="NCBI Taxonomy" id="56193"/>
    <lineage>
        <taxon>Bacteria</taxon>
        <taxon>Pseudomonadati</taxon>
        <taxon>Pseudomonadota</taxon>
        <taxon>Alphaproteobacteria</taxon>
        <taxon>Sphingomonadales</taxon>
        <taxon>Sphingomonadaceae</taxon>
        <taxon>Sphingobium</taxon>
    </lineage>
</organism>
<reference evidence="9 10" key="1">
    <citation type="submission" date="2015-04" db="EMBL/GenBank/DDBJ databases">
        <title>Genome sequence of aromatic hydrocarbons-degrading Sphingobium chungbukense DJ77.</title>
        <authorList>
            <person name="Kim Y.-C."/>
            <person name="Chae J.-C."/>
        </authorList>
    </citation>
    <scope>NUCLEOTIDE SEQUENCE [LARGE SCALE GENOMIC DNA]</scope>
    <source>
        <strain evidence="9 10">DJ77</strain>
    </source>
</reference>
<dbReference type="InterPro" id="IPR018076">
    <property type="entry name" value="T2SS_GspF_dom"/>
</dbReference>
<comment type="caution">
    <text evidence="9">The sequence shown here is derived from an EMBL/GenBank/DDBJ whole genome shotgun (WGS) entry which is preliminary data.</text>
</comment>
<dbReference type="AlphaFoldDB" id="A0A0M3AVH8"/>
<keyword evidence="4 6" id="KW-1133">Transmembrane helix</keyword>
<feature type="transmembrane region" description="Helical" evidence="6">
    <location>
        <begin position="6"/>
        <end position="29"/>
    </location>
</feature>
<keyword evidence="2" id="KW-1003">Cell membrane</keyword>
<comment type="subcellular location">
    <subcellularLocation>
        <location evidence="1">Cell membrane</location>
        <topology evidence="1">Multi-pass membrane protein</topology>
    </subcellularLocation>
</comment>